<proteinExistence type="predicted"/>
<sequence>MTNHIDTADVSLADITTNYPMEMSPTNIPPTQILERSIDEETAISSPDPKLEIDPITSSVEEEDDQDVVDSKRSANTIRHYLLAKEEKYHVQLNSRGKVQTHATPTLPPWGDWTF</sequence>
<evidence type="ECO:0000313" key="1">
    <source>
        <dbReference type="EMBL" id="CAL8131890.1"/>
    </source>
</evidence>
<evidence type="ECO:0000313" key="2">
    <source>
        <dbReference type="Proteomes" id="UP001642540"/>
    </source>
</evidence>
<name>A0ABP1RNU3_9HEXA</name>
<organism evidence="1 2">
    <name type="scientific">Orchesella dallaii</name>
    <dbReference type="NCBI Taxonomy" id="48710"/>
    <lineage>
        <taxon>Eukaryota</taxon>
        <taxon>Metazoa</taxon>
        <taxon>Ecdysozoa</taxon>
        <taxon>Arthropoda</taxon>
        <taxon>Hexapoda</taxon>
        <taxon>Collembola</taxon>
        <taxon>Entomobryomorpha</taxon>
        <taxon>Entomobryoidea</taxon>
        <taxon>Orchesellidae</taxon>
        <taxon>Orchesellinae</taxon>
        <taxon>Orchesella</taxon>
    </lineage>
</organism>
<gene>
    <name evidence="1" type="ORF">ODALV1_LOCUS24375</name>
</gene>
<dbReference type="EMBL" id="CAXLJM020000090">
    <property type="protein sequence ID" value="CAL8131890.1"/>
    <property type="molecule type" value="Genomic_DNA"/>
</dbReference>
<dbReference type="Proteomes" id="UP001642540">
    <property type="component" value="Unassembled WGS sequence"/>
</dbReference>
<keyword evidence="2" id="KW-1185">Reference proteome</keyword>
<reference evidence="1 2" key="1">
    <citation type="submission" date="2024-08" db="EMBL/GenBank/DDBJ databases">
        <authorList>
            <person name="Cucini C."/>
            <person name="Frati F."/>
        </authorList>
    </citation>
    <scope>NUCLEOTIDE SEQUENCE [LARGE SCALE GENOMIC DNA]</scope>
</reference>
<comment type="caution">
    <text evidence="1">The sequence shown here is derived from an EMBL/GenBank/DDBJ whole genome shotgun (WGS) entry which is preliminary data.</text>
</comment>
<accession>A0ABP1RNU3</accession>
<protein>
    <submittedName>
        <fullName evidence="1">Uncharacterized protein</fullName>
    </submittedName>
</protein>